<feature type="region of interest" description="Disordered" evidence="1">
    <location>
        <begin position="1"/>
        <end position="101"/>
    </location>
</feature>
<feature type="compositionally biased region" description="Basic residues" evidence="1">
    <location>
        <begin position="49"/>
        <end position="61"/>
    </location>
</feature>
<evidence type="ECO:0000256" key="1">
    <source>
        <dbReference type="SAM" id="MobiDB-lite"/>
    </source>
</evidence>
<comment type="caution">
    <text evidence="2">The sequence shown here is derived from an EMBL/GenBank/DDBJ whole genome shotgun (WGS) entry which is preliminary data.</text>
</comment>
<keyword evidence="3" id="KW-1185">Reference proteome</keyword>
<sequence>MAKLGRTGSETWDGGSGRPRNRREEEQVEKHEEEQEEKHEEKHEENHKNPKKKKNQKKGQRKAISDSISLLRHQRLRPGNGPRASHRLGAICRTGNVRDQV</sequence>
<dbReference type="AlphaFoldDB" id="A0A1A0HBV2"/>
<evidence type="ECO:0000313" key="2">
    <source>
        <dbReference type="EMBL" id="OBA21368.1"/>
    </source>
</evidence>
<feature type="compositionally biased region" description="Basic and acidic residues" evidence="1">
    <location>
        <begin position="22"/>
        <end position="48"/>
    </location>
</feature>
<protein>
    <submittedName>
        <fullName evidence="2">Uncharacterized protein</fullName>
    </submittedName>
</protein>
<organism evidence="2 3">
    <name type="scientific">Metschnikowia bicuspidata var. bicuspidata NRRL YB-4993</name>
    <dbReference type="NCBI Taxonomy" id="869754"/>
    <lineage>
        <taxon>Eukaryota</taxon>
        <taxon>Fungi</taxon>
        <taxon>Dikarya</taxon>
        <taxon>Ascomycota</taxon>
        <taxon>Saccharomycotina</taxon>
        <taxon>Pichiomycetes</taxon>
        <taxon>Metschnikowiaceae</taxon>
        <taxon>Metschnikowia</taxon>
    </lineage>
</organism>
<evidence type="ECO:0000313" key="3">
    <source>
        <dbReference type="Proteomes" id="UP000092555"/>
    </source>
</evidence>
<dbReference type="GeneID" id="30027752"/>
<dbReference type="EMBL" id="LXTC01000003">
    <property type="protein sequence ID" value="OBA21368.1"/>
    <property type="molecule type" value="Genomic_DNA"/>
</dbReference>
<dbReference type="Proteomes" id="UP000092555">
    <property type="component" value="Unassembled WGS sequence"/>
</dbReference>
<name>A0A1A0HBV2_9ASCO</name>
<accession>A0A1A0HBV2</accession>
<proteinExistence type="predicted"/>
<dbReference type="RefSeq" id="XP_018711878.1">
    <property type="nucleotide sequence ID" value="XM_018854776.1"/>
</dbReference>
<gene>
    <name evidence="2" type="ORF">METBIDRAFT_181920</name>
</gene>
<reference evidence="2 3" key="1">
    <citation type="submission" date="2016-05" db="EMBL/GenBank/DDBJ databases">
        <title>Comparative genomics of biotechnologically important yeasts.</title>
        <authorList>
            <consortium name="DOE Joint Genome Institute"/>
            <person name="Riley R."/>
            <person name="Haridas S."/>
            <person name="Wolfe K.H."/>
            <person name="Lopes M.R."/>
            <person name="Hittinger C.T."/>
            <person name="Goker M."/>
            <person name="Salamov A."/>
            <person name="Wisecaver J."/>
            <person name="Long T.M."/>
            <person name="Aerts A.L."/>
            <person name="Barry K."/>
            <person name="Choi C."/>
            <person name="Clum A."/>
            <person name="Coughlan A.Y."/>
            <person name="Deshpande S."/>
            <person name="Douglass A.P."/>
            <person name="Hanson S.J."/>
            <person name="Klenk H.-P."/>
            <person name="LaButti K."/>
            <person name="Lapidus A."/>
            <person name="Lindquist E."/>
            <person name="Lipzen A."/>
            <person name="Meier-kolthoff J.P."/>
            <person name="Ohm R.A."/>
            <person name="Otillar R.P."/>
            <person name="Pangilinan J."/>
            <person name="Peng Y."/>
            <person name="Rokas A."/>
            <person name="Rosa C.A."/>
            <person name="Scheuner C."/>
            <person name="Sibirny A.A."/>
            <person name="Slot J.C."/>
            <person name="Stielow J.B."/>
            <person name="Sun H."/>
            <person name="Kurtzman C.P."/>
            <person name="Blackwell M."/>
            <person name="Grigoriev I.V."/>
            <person name="Jeffries T.W."/>
        </authorList>
    </citation>
    <scope>NUCLEOTIDE SEQUENCE [LARGE SCALE GENOMIC DNA]</scope>
    <source>
        <strain evidence="2 3">NRRL YB-4993</strain>
    </source>
</reference>